<keyword evidence="3" id="KW-1185">Reference proteome</keyword>
<dbReference type="EMBL" id="NHTK01001287">
    <property type="protein sequence ID" value="PPR00872.1"/>
    <property type="molecule type" value="Genomic_DNA"/>
</dbReference>
<organism evidence="2 3">
    <name type="scientific">Panaeolus cyanescens</name>
    <dbReference type="NCBI Taxonomy" id="181874"/>
    <lineage>
        <taxon>Eukaryota</taxon>
        <taxon>Fungi</taxon>
        <taxon>Dikarya</taxon>
        <taxon>Basidiomycota</taxon>
        <taxon>Agaricomycotina</taxon>
        <taxon>Agaricomycetes</taxon>
        <taxon>Agaricomycetidae</taxon>
        <taxon>Agaricales</taxon>
        <taxon>Agaricineae</taxon>
        <taxon>Galeropsidaceae</taxon>
        <taxon>Panaeolus</taxon>
    </lineage>
</organism>
<feature type="region of interest" description="Disordered" evidence="1">
    <location>
        <begin position="34"/>
        <end position="76"/>
    </location>
</feature>
<gene>
    <name evidence="2" type="ORF">CVT24_000322</name>
</gene>
<dbReference type="AlphaFoldDB" id="A0A409YCY6"/>
<sequence>MEEISDQDDPKFLKFPPSPNNEILIDVASLSPNASSAHDDFCNSSFSDSSTPTHPPSTQKSQSLEDSLPIPPEPSLTSDFCSSVSAKTRHFLTKFRSSYDTAKLDQLRSWMKPSRWSEIDDNLVLFLSTAPLDLALSTLQQLRNEPLFLRKISSRSLELDTEIRMESGSSVLTKALVDSGATSCYVNESFVKKFNLPTTEIYVKPPKQSRKNFSVVNEPDNTEPSDFSPDDAMEEWHRALLDELTDEDESLLILDPSDFYEERENIRVFNFIDDNLFVH</sequence>
<reference evidence="2 3" key="1">
    <citation type="journal article" date="2018" name="Evol. Lett.">
        <title>Horizontal gene cluster transfer increased hallucinogenic mushroom diversity.</title>
        <authorList>
            <person name="Reynolds H.T."/>
            <person name="Vijayakumar V."/>
            <person name="Gluck-Thaler E."/>
            <person name="Korotkin H.B."/>
            <person name="Matheny P.B."/>
            <person name="Slot J.C."/>
        </authorList>
    </citation>
    <scope>NUCLEOTIDE SEQUENCE [LARGE SCALE GENOMIC DNA]</scope>
    <source>
        <strain evidence="2 3">2629</strain>
    </source>
</reference>
<evidence type="ECO:0000313" key="2">
    <source>
        <dbReference type="EMBL" id="PPR00872.1"/>
    </source>
</evidence>
<feature type="non-terminal residue" evidence="2">
    <location>
        <position position="279"/>
    </location>
</feature>
<dbReference type="OrthoDB" id="3267566at2759"/>
<evidence type="ECO:0000256" key="1">
    <source>
        <dbReference type="SAM" id="MobiDB-lite"/>
    </source>
</evidence>
<feature type="compositionally biased region" description="Low complexity" evidence="1">
    <location>
        <begin position="44"/>
        <end position="62"/>
    </location>
</feature>
<comment type="caution">
    <text evidence="2">The sequence shown here is derived from an EMBL/GenBank/DDBJ whole genome shotgun (WGS) entry which is preliminary data.</text>
</comment>
<proteinExistence type="predicted"/>
<evidence type="ECO:0000313" key="3">
    <source>
        <dbReference type="Proteomes" id="UP000284842"/>
    </source>
</evidence>
<accession>A0A409YCY6</accession>
<protein>
    <submittedName>
        <fullName evidence="2">Uncharacterized protein</fullName>
    </submittedName>
</protein>
<dbReference type="InParanoid" id="A0A409YCY6"/>
<dbReference type="Proteomes" id="UP000284842">
    <property type="component" value="Unassembled WGS sequence"/>
</dbReference>
<name>A0A409YCY6_9AGAR</name>